<dbReference type="CDD" id="cd03418">
    <property type="entry name" value="GRX_GRXb_1_3_like"/>
    <property type="match status" value="1"/>
</dbReference>
<comment type="function">
    <text evidence="6">Has a glutathione-disulfide oxidoreductase activity in the presence of NADPH and glutathione reductase. Reduces low molecular weight disulfides and proteins.</text>
</comment>
<name>A0A1H3XC55_9GAMM</name>
<dbReference type="GO" id="GO:0045454">
    <property type="term" value="P:cell redox homeostasis"/>
    <property type="evidence" value="ECO:0007669"/>
    <property type="project" value="InterPro"/>
</dbReference>
<evidence type="ECO:0000259" key="7">
    <source>
        <dbReference type="PROSITE" id="PS50404"/>
    </source>
</evidence>
<dbReference type="PANTHER" id="PTHR45694">
    <property type="entry name" value="GLUTAREDOXIN 2"/>
    <property type="match status" value="1"/>
</dbReference>
<keyword evidence="2 6" id="KW-0813">Transport</keyword>
<dbReference type="RefSeq" id="WP_093065359.1">
    <property type="nucleotide sequence ID" value="NZ_FNQP01000003.1"/>
</dbReference>
<keyword evidence="3 6" id="KW-0249">Electron transport</keyword>
<evidence type="ECO:0000256" key="6">
    <source>
        <dbReference type="RuleBase" id="RU364065"/>
    </source>
</evidence>
<keyword evidence="9" id="KW-1185">Reference proteome</keyword>
<protein>
    <recommendedName>
        <fullName evidence="6">Glutaredoxin</fullName>
    </recommendedName>
</protein>
<evidence type="ECO:0000256" key="5">
    <source>
        <dbReference type="ARBA" id="ARBA00023284"/>
    </source>
</evidence>
<evidence type="ECO:0000256" key="2">
    <source>
        <dbReference type="ARBA" id="ARBA00022448"/>
    </source>
</evidence>
<dbReference type="STRING" id="525918.SAMN05660964_00650"/>
<dbReference type="PROSITE" id="PS00195">
    <property type="entry name" value="GLUTAREDOXIN_1"/>
    <property type="match status" value="1"/>
</dbReference>
<proteinExistence type="inferred from homology"/>
<dbReference type="InterPro" id="IPR036249">
    <property type="entry name" value="Thioredoxin-like_sf"/>
</dbReference>
<keyword evidence="5 6" id="KW-0676">Redox-active center</keyword>
<dbReference type="GO" id="GO:0034599">
    <property type="term" value="P:cellular response to oxidative stress"/>
    <property type="evidence" value="ECO:0007669"/>
    <property type="project" value="TreeGrafter"/>
</dbReference>
<accession>A0A1H3XC55</accession>
<dbReference type="GO" id="GO:0005737">
    <property type="term" value="C:cytoplasm"/>
    <property type="evidence" value="ECO:0007669"/>
    <property type="project" value="TreeGrafter"/>
</dbReference>
<dbReference type="InterPro" id="IPR014025">
    <property type="entry name" value="Glutaredoxin_subgr"/>
</dbReference>
<dbReference type="InterPro" id="IPR011900">
    <property type="entry name" value="GRX_bact"/>
</dbReference>
<evidence type="ECO:0000256" key="4">
    <source>
        <dbReference type="ARBA" id="ARBA00023157"/>
    </source>
</evidence>
<keyword evidence="6" id="KW-0963">Cytoplasm</keyword>
<dbReference type="GO" id="GO:0015038">
    <property type="term" value="F:glutathione disulfide oxidoreductase activity"/>
    <property type="evidence" value="ECO:0007669"/>
    <property type="project" value="UniProtKB-UniRule"/>
</dbReference>
<dbReference type="OrthoDB" id="9766544at2"/>
<dbReference type="Pfam" id="PF00462">
    <property type="entry name" value="Glutaredoxin"/>
    <property type="match status" value="1"/>
</dbReference>
<dbReference type="EMBL" id="FNQP01000003">
    <property type="protein sequence ID" value="SDZ96995.1"/>
    <property type="molecule type" value="Genomic_DNA"/>
</dbReference>
<dbReference type="InterPro" id="IPR011767">
    <property type="entry name" value="GLR_AS"/>
</dbReference>
<gene>
    <name evidence="8" type="ORF">SAMN05660964_00650</name>
</gene>
<keyword evidence="4" id="KW-1015">Disulfide bond</keyword>
<dbReference type="NCBIfam" id="TIGR02181">
    <property type="entry name" value="GRX_bact"/>
    <property type="match status" value="1"/>
</dbReference>
<reference evidence="8 9" key="1">
    <citation type="submission" date="2016-10" db="EMBL/GenBank/DDBJ databases">
        <authorList>
            <person name="de Groot N.N."/>
        </authorList>
    </citation>
    <scope>NUCLEOTIDE SEQUENCE [LARGE SCALE GENOMIC DNA]</scope>
    <source>
        <strain evidence="8 9">DSM 21228</strain>
    </source>
</reference>
<dbReference type="AlphaFoldDB" id="A0A1H3XC55"/>
<feature type="domain" description="GST N-terminal" evidence="7">
    <location>
        <begin position="4"/>
        <end position="87"/>
    </location>
</feature>
<dbReference type="Gene3D" id="3.40.30.10">
    <property type="entry name" value="Glutaredoxin"/>
    <property type="match status" value="1"/>
</dbReference>
<dbReference type="PROSITE" id="PS51354">
    <property type="entry name" value="GLUTAREDOXIN_2"/>
    <property type="match status" value="1"/>
</dbReference>
<dbReference type="PANTHER" id="PTHR45694:SF18">
    <property type="entry name" value="GLUTAREDOXIN-1-RELATED"/>
    <property type="match status" value="1"/>
</dbReference>
<organism evidence="8 9">
    <name type="scientific">Thiothrix caldifontis</name>
    <dbReference type="NCBI Taxonomy" id="525918"/>
    <lineage>
        <taxon>Bacteria</taxon>
        <taxon>Pseudomonadati</taxon>
        <taxon>Pseudomonadota</taxon>
        <taxon>Gammaproteobacteria</taxon>
        <taxon>Thiotrichales</taxon>
        <taxon>Thiotrichaceae</taxon>
        <taxon>Thiothrix</taxon>
    </lineage>
</organism>
<evidence type="ECO:0000256" key="1">
    <source>
        <dbReference type="ARBA" id="ARBA00007787"/>
    </source>
</evidence>
<dbReference type="PRINTS" id="PR00160">
    <property type="entry name" value="GLUTAREDOXIN"/>
</dbReference>
<dbReference type="InterPro" id="IPR004045">
    <property type="entry name" value="Glutathione_S-Trfase_N"/>
</dbReference>
<dbReference type="Proteomes" id="UP000199397">
    <property type="component" value="Unassembled WGS sequence"/>
</dbReference>
<comment type="similarity">
    <text evidence="1 6">Belongs to the glutaredoxin family.</text>
</comment>
<evidence type="ECO:0000313" key="9">
    <source>
        <dbReference type="Proteomes" id="UP000199397"/>
    </source>
</evidence>
<evidence type="ECO:0000313" key="8">
    <source>
        <dbReference type="EMBL" id="SDZ96995.1"/>
    </source>
</evidence>
<evidence type="ECO:0000256" key="3">
    <source>
        <dbReference type="ARBA" id="ARBA00022982"/>
    </source>
</evidence>
<sequence length="87" mass="9965">MKQRPVRMYATLFCPYCLRARMLLKRKGIEYEEISVGSDAELWAEMERLSQRDTVPQIFIGDLSIGGYDDMAALDRAGKLDALLFES</sequence>
<dbReference type="PROSITE" id="PS50404">
    <property type="entry name" value="GST_NTER"/>
    <property type="match status" value="1"/>
</dbReference>
<dbReference type="InterPro" id="IPR002109">
    <property type="entry name" value="Glutaredoxin"/>
</dbReference>
<dbReference type="SUPFAM" id="SSF52833">
    <property type="entry name" value="Thioredoxin-like"/>
    <property type="match status" value="1"/>
</dbReference>